<name>A0A7W7IE26_9ACTN</name>
<dbReference type="AlphaFoldDB" id="A0A7W7IE26"/>
<comment type="caution">
    <text evidence="2">The sequence shown here is derived from an EMBL/GenBank/DDBJ whole genome shotgun (WGS) entry which is preliminary data.</text>
</comment>
<dbReference type="EMBL" id="BAAAHD010000028">
    <property type="protein sequence ID" value="GAA0570103.1"/>
    <property type="molecule type" value="Genomic_DNA"/>
</dbReference>
<reference evidence="2 3" key="3">
    <citation type="submission" date="2020-08" db="EMBL/GenBank/DDBJ databases">
        <title>Sequencing the genomes of 1000 actinobacteria strains.</title>
        <authorList>
            <person name="Klenk H.-P."/>
        </authorList>
    </citation>
    <scope>NUCLEOTIDE SEQUENCE [LARGE SCALE GENOMIC DNA]</scope>
    <source>
        <strain evidence="2 3">DSM 44772</strain>
    </source>
</reference>
<evidence type="ECO:0000313" key="1">
    <source>
        <dbReference type="EMBL" id="GAA0570103.1"/>
    </source>
</evidence>
<dbReference type="SUPFAM" id="SSF53067">
    <property type="entry name" value="Actin-like ATPase domain"/>
    <property type="match status" value="1"/>
</dbReference>
<dbReference type="Gene3D" id="3.30.420.40">
    <property type="match status" value="2"/>
</dbReference>
<reference evidence="4" key="2">
    <citation type="journal article" date="2019" name="Int. J. Syst. Evol. Microbiol.">
        <title>The Global Catalogue of Microorganisms (GCM) 10K type strain sequencing project: providing services to taxonomists for standard genome sequencing and annotation.</title>
        <authorList>
            <consortium name="The Broad Institute Genomics Platform"/>
            <consortium name="The Broad Institute Genome Sequencing Center for Infectious Disease"/>
            <person name="Wu L."/>
            <person name="Ma J."/>
        </authorList>
    </citation>
    <scope>NUCLEOTIDE SEQUENCE [LARGE SCALE GENOMIC DNA]</scope>
    <source>
        <strain evidence="4">JCM 10667</strain>
    </source>
</reference>
<dbReference type="EMBL" id="JACHMV010000001">
    <property type="protein sequence ID" value="MBB4775382.1"/>
    <property type="molecule type" value="Genomic_DNA"/>
</dbReference>
<reference evidence="1" key="4">
    <citation type="submission" date="2023-12" db="EMBL/GenBank/DDBJ databases">
        <authorList>
            <person name="Sun Q."/>
            <person name="Inoue M."/>
        </authorList>
    </citation>
    <scope>NUCLEOTIDE SEQUENCE</scope>
    <source>
        <strain evidence="1">JCM 10667</strain>
    </source>
</reference>
<gene>
    <name evidence="2" type="ORF">F4557_003800</name>
    <name evidence="1" type="ORF">GCM10009546_36190</name>
</gene>
<dbReference type="Pfam" id="PF06723">
    <property type="entry name" value="MreB_Mbl"/>
    <property type="match status" value="2"/>
</dbReference>
<dbReference type="InterPro" id="IPR056546">
    <property type="entry name" value="MreB_MamK-like"/>
</dbReference>
<proteinExistence type="predicted"/>
<accession>A0A7W7IE26</accession>
<dbReference type="Proteomes" id="UP000549343">
    <property type="component" value="Unassembled WGS sequence"/>
</dbReference>
<evidence type="ECO:0000313" key="4">
    <source>
        <dbReference type="Proteomes" id="UP001501427"/>
    </source>
</evidence>
<dbReference type="InterPro" id="IPR043129">
    <property type="entry name" value="ATPase_NBD"/>
</dbReference>
<protein>
    <submittedName>
        <fullName evidence="2">Actin-like ATPase involved in cell morphogenesis</fullName>
    </submittedName>
    <submittedName>
        <fullName evidence="1">Rod shape-determining protein</fullName>
    </submittedName>
</protein>
<evidence type="ECO:0000313" key="3">
    <source>
        <dbReference type="Proteomes" id="UP000549343"/>
    </source>
</evidence>
<keyword evidence="4" id="KW-1185">Reference proteome</keyword>
<dbReference type="Proteomes" id="UP001501427">
    <property type="component" value="Unassembled WGS sequence"/>
</dbReference>
<evidence type="ECO:0000313" key="2">
    <source>
        <dbReference type="EMBL" id="MBB4775382.1"/>
    </source>
</evidence>
<reference evidence="1" key="1">
    <citation type="journal article" date="2014" name="Int. J. Syst. Evol. Microbiol.">
        <title>Complete genome of a new Firmicutes species belonging to the dominant human colonic microbiota ('Ruminococcus bicirculans') reveals two chromosomes and a selective capacity to utilize plant glucans.</title>
        <authorList>
            <consortium name="NISC Comparative Sequencing Program"/>
            <person name="Wegmann U."/>
            <person name="Louis P."/>
            <person name="Goesmann A."/>
            <person name="Henrissat B."/>
            <person name="Duncan S.H."/>
            <person name="Flint H.J."/>
        </authorList>
    </citation>
    <scope>NUCLEOTIDE SEQUENCE</scope>
    <source>
        <strain evidence="1">JCM 10667</strain>
    </source>
</reference>
<dbReference type="RefSeq" id="WP_184884613.1">
    <property type="nucleotide sequence ID" value="NZ_BAAAHD010000028.1"/>
</dbReference>
<sequence length="267" mass="27816">MRTTASPGPHAAIDLGTSRIRASVPARAVFVDRPSAVTGPVPATSPGTAPGRAERARPIEHGMVIDAGACTRLARLTLLEADPGHELRQVLIAVPAAANGTQQSRAVTAVGAAADRPVRTMQAPLAAAIGAGIDSADPRPRLILDIGAGIVETAVIMRGRVHAARSVQYVPERPAGHRMPRLPEHVREQVATALRHMLTDLPGPLRHTARAGGLLLTGGGACLPSLPGRLTTEMGLTISVARDPARATIRGLAHTCRSPALWRLTRA</sequence>
<organism evidence="2 3">
    <name type="scientific">Actinomadura livida</name>
    <dbReference type="NCBI Taxonomy" id="79909"/>
    <lineage>
        <taxon>Bacteria</taxon>
        <taxon>Bacillati</taxon>
        <taxon>Actinomycetota</taxon>
        <taxon>Actinomycetes</taxon>
        <taxon>Streptosporangiales</taxon>
        <taxon>Thermomonosporaceae</taxon>
        <taxon>Actinomadura</taxon>
    </lineage>
</organism>